<dbReference type="EMBL" id="JAGKQQ010000001">
    <property type="protein sequence ID" value="MBP3956178.1"/>
    <property type="molecule type" value="Genomic_DNA"/>
</dbReference>
<proteinExistence type="predicted"/>
<dbReference type="Pfam" id="PF10531">
    <property type="entry name" value="SLBB"/>
    <property type="match status" value="1"/>
</dbReference>
<dbReference type="RefSeq" id="WP_210654206.1">
    <property type="nucleotide sequence ID" value="NZ_JAGKQQ010000001.1"/>
</dbReference>
<dbReference type="PROSITE" id="PS51257">
    <property type="entry name" value="PROKAR_LIPOPROTEIN"/>
    <property type="match status" value="1"/>
</dbReference>
<evidence type="ECO:0000313" key="4">
    <source>
        <dbReference type="EMBL" id="MBP3956178.1"/>
    </source>
</evidence>
<dbReference type="PANTHER" id="PTHR33619:SF3">
    <property type="entry name" value="POLYSACCHARIDE EXPORT PROTEIN GFCE-RELATED"/>
    <property type="match status" value="1"/>
</dbReference>
<dbReference type="Gene3D" id="3.10.560.10">
    <property type="entry name" value="Outer membrane lipoprotein wza domain like"/>
    <property type="match status" value="1"/>
</dbReference>
<feature type="domain" description="Polysaccharide export protein N-terminal" evidence="2">
    <location>
        <begin position="67"/>
        <end position="139"/>
    </location>
</feature>
<dbReference type="Gene3D" id="3.30.1950.10">
    <property type="entry name" value="wza like domain"/>
    <property type="match status" value="1"/>
</dbReference>
<evidence type="ECO:0000259" key="2">
    <source>
        <dbReference type="Pfam" id="PF02563"/>
    </source>
</evidence>
<protein>
    <submittedName>
        <fullName evidence="4">SLBB domain-containing protein</fullName>
    </submittedName>
</protein>
<sequence>MVIRARAGVALGLMLIVVTGCSTVGESLGFSTPTNPLNKNAKAVRDTAPVPAPVPRELAMSLLAPHVVEAGDTLLVQPVELDAPVRLPPDQPVQPDGTIDLGQYGRPVVAGKTLPEVEVQVRDAIKSKEKNAVAVTVRLLARPGKVFYVLGEVNAPGAFPITGHDTVLSAITQAGGPTRRSSPQNIIVARPSAPDGCRTVLPVCYTNIVQLGDTSTNYQILPGDRIFVPSKGTFEDLFGGHFNRGGPCNGPQVSCFSGNCAPACGGLPAVPAPKP</sequence>
<name>A0ABS5BR26_9BACT</name>
<dbReference type="InterPro" id="IPR049712">
    <property type="entry name" value="Poly_export"/>
</dbReference>
<accession>A0ABS5BR26</accession>
<organism evidence="4 5">
    <name type="scientific">Gemmata palustris</name>
    <dbReference type="NCBI Taxonomy" id="2822762"/>
    <lineage>
        <taxon>Bacteria</taxon>
        <taxon>Pseudomonadati</taxon>
        <taxon>Planctomycetota</taxon>
        <taxon>Planctomycetia</taxon>
        <taxon>Gemmatales</taxon>
        <taxon>Gemmataceae</taxon>
        <taxon>Gemmata</taxon>
    </lineage>
</organism>
<keyword evidence="5" id="KW-1185">Reference proteome</keyword>
<evidence type="ECO:0000313" key="5">
    <source>
        <dbReference type="Proteomes" id="UP000676565"/>
    </source>
</evidence>
<keyword evidence="1" id="KW-0732">Signal</keyword>
<dbReference type="PANTHER" id="PTHR33619">
    <property type="entry name" value="POLYSACCHARIDE EXPORT PROTEIN GFCE-RELATED"/>
    <property type="match status" value="1"/>
</dbReference>
<evidence type="ECO:0000256" key="1">
    <source>
        <dbReference type="ARBA" id="ARBA00022729"/>
    </source>
</evidence>
<dbReference type="InterPro" id="IPR019554">
    <property type="entry name" value="Soluble_ligand-bd"/>
</dbReference>
<comment type="caution">
    <text evidence="4">The sequence shown here is derived from an EMBL/GenBank/DDBJ whole genome shotgun (WGS) entry which is preliminary data.</text>
</comment>
<dbReference type="InterPro" id="IPR003715">
    <property type="entry name" value="Poly_export_N"/>
</dbReference>
<reference evidence="4 5" key="1">
    <citation type="submission" date="2021-04" db="EMBL/GenBank/DDBJ databases">
        <authorList>
            <person name="Ivanova A."/>
        </authorList>
    </citation>
    <scope>NUCLEOTIDE SEQUENCE [LARGE SCALE GENOMIC DNA]</scope>
    <source>
        <strain evidence="4 5">G18</strain>
    </source>
</reference>
<feature type="domain" description="Soluble ligand binding" evidence="3">
    <location>
        <begin position="146"/>
        <end position="196"/>
    </location>
</feature>
<gene>
    <name evidence="4" type="ORF">J8F10_12880</name>
</gene>
<evidence type="ECO:0000259" key="3">
    <source>
        <dbReference type="Pfam" id="PF10531"/>
    </source>
</evidence>
<dbReference type="Pfam" id="PF02563">
    <property type="entry name" value="Poly_export"/>
    <property type="match status" value="1"/>
</dbReference>
<dbReference type="Proteomes" id="UP000676565">
    <property type="component" value="Unassembled WGS sequence"/>
</dbReference>